<keyword evidence="1" id="KW-0547">Nucleotide-binding</keyword>
<dbReference type="Pfam" id="PF02492">
    <property type="entry name" value="cobW"/>
    <property type="match status" value="1"/>
</dbReference>
<evidence type="ECO:0000256" key="4">
    <source>
        <dbReference type="ARBA" id="ARBA00034320"/>
    </source>
</evidence>
<dbReference type="GO" id="GO:0000166">
    <property type="term" value="F:nucleotide binding"/>
    <property type="evidence" value="ECO:0007669"/>
    <property type="project" value="UniProtKB-KW"/>
</dbReference>
<dbReference type="InterPro" id="IPR051316">
    <property type="entry name" value="Zinc-reg_GTPase_activator"/>
</dbReference>
<comment type="catalytic activity">
    <reaction evidence="6">
        <text>GTP + H2O = GDP + phosphate + H(+)</text>
        <dbReference type="Rhea" id="RHEA:19669"/>
        <dbReference type="ChEBI" id="CHEBI:15377"/>
        <dbReference type="ChEBI" id="CHEBI:15378"/>
        <dbReference type="ChEBI" id="CHEBI:37565"/>
        <dbReference type="ChEBI" id="CHEBI:43474"/>
        <dbReference type="ChEBI" id="CHEBI:58189"/>
    </reaction>
    <physiologicalReaction direction="left-to-right" evidence="6">
        <dbReference type="Rhea" id="RHEA:19670"/>
    </physiologicalReaction>
</comment>
<dbReference type="Pfam" id="PF07683">
    <property type="entry name" value="CobW_C"/>
    <property type="match status" value="1"/>
</dbReference>
<reference evidence="8" key="1">
    <citation type="submission" date="2020-08" db="EMBL/GenBank/DDBJ databases">
        <authorList>
            <person name="Hu Y."/>
            <person name="Nguyen S.V."/>
            <person name="Li F."/>
            <person name="Fanning S."/>
        </authorList>
    </citation>
    <scope>NUCLEOTIDE SEQUENCE</scope>
    <source>
        <strain evidence="8">SYSU D8009</strain>
    </source>
</reference>
<dbReference type="GO" id="GO:0005737">
    <property type="term" value="C:cytoplasm"/>
    <property type="evidence" value="ECO:0007669"/>
    <property type="project" value="TreeGrafter"/>
</dbReference>
<dbReference type="InterPro" id="IPR027417">
    <property type="entry name" value="P-loop_NTPase"/>
</dbReference>
<dbReference type="Gene3D" id="3.40.50.300">
    <property type="entry name" value="P-loop containing nucleotide triphosphate hydrolases"/>
    <property type="match status" value="1"/>
</dbReference>
<comment type="caution">
    <text evidence="8">The sequence shown here is derived from an EMBL/GenBank/DDBJ whole genome shotgun (WGS) entry which is preliminary data.</text>
</comment>
<dbReference type="AlphaFoldDB" id="A0A9X0R0K7"/>
<dbReference type="Proteomes" id="UP000600101">
    <property type="component" value="Unassembled WGS sequence"/>
</dbReference>
<comment type="function">
    <text evidence="5">Zinc chaperone that directly transfers zinc cofactor to target proteins, thereby activating them. Zinc is transferred from the CXCC motif in the GTPase domain to the zinc binding site in target proteins in a process requiring GTP hydrolysis.</text>
</comment>
<dbReference type="CDD" id="cd03112">
    <property type="entry name" value="CobW-like"/>
    <property type="match status" value="1"/>
</dbReference>
<keyword evidence="3" id="KW-0143">Chaperone</keyword>
<evidence type="ECO:0000313" key="9">
    <source>
        <dbReference type="Proteomes" id="UP000600101"/>
    </source>
</evidence>
<dbReference type="PANTHER" id="PTHR13748:SF62">
    <property type="entry name" value="COBW DOMAIN-CONTAINING PROTEIN"/>
    <property type="match status" value="1"/>
</dbReference>
<evidence type="ECO:0000256" key="3">
    <source>
        <dbReference type="ARBA" id="ARBA00023186"/>
    </source>
</evidence>
<dbReference type="PANTHER" id="PTHR13748">
    <property type="entry name" value="COBW-RELATED"/>
    <property type="match status" value="1"/>
</dbReference>
<dbReference type="InterPro" id="IPR011629">
    <property type="entry name" value="CobW-like_C"/>
</dbReference>
<dbReference type="GO" id="GO:0016787">
    <property type="term" value="F:hydrolase activity"/>
    <property type="evidence" value="ECO:0007669"/>
    <property type="project" value="UniProtKB-KW"/>
</dbReference>
<dbReference type="Gene3D" id="3.30.1220.10">
    <property type="entry name" value="CobW-like, C-terminal domain"/>
    <property type="match status" value="1"/>
</dbReference>
<evidence type="ECO:0000256" key="1">
    <source>
        <dbReference type="ARBA" id="ARBA00022741"/>
    </source>
</evidence>
<protein>
    <submittedName>
        <fullName evidence="8">GTP-binding protein</fullName>
    </submittedName>
</protein>
<evidence type="ECO:0000313" key="8">
    <source>
        <dbReference type="EMBL" id="MBC4017371.1"/>
    </source>
</evidence>
<organism evidence="8 9">
    <name type="scientific">Siccirubricoccus deserti</name>
    <dbReference type="NCBI Taxonomy" id="2013562"/>
    <lineage>
        <taxon>Bacteria</taxon>
        <taxon>Pseudomonadati</taxon>
        <taxon>Pseudomonadota</taxon>
        <taxon>Alphaproteobacteria</taxon>
        <taxon>Acetobacterales</taxon>
        <taxon>Roseomonadaceae</taxon>
        <taxon>Siccirubricoccus</taxon>
    </lineage>
</organism>
<keyword evidence="2" id="KW-0378">Hydrolase</keyword>
<dbReference type="SUPFAM" id="SSF52540">
    <property type="entry name" value="P-loop containing nucleoside triphosphate hydrolases"/>
    <property type="match status" value="1"/>
</dbReference>
<accession>A0A9X0R0K7</accession>
<evidence type="ECO:0000256" key="2">
    <source>
        <dbReference type="ARBA" id="ARBA00022801"/>
    </source>
</evidence>
<name>A0A9X0R0K7_9PROT</name>
<evidence type="ECO:0000256" key="6">
    <source>
        <dbReference type="ARBA" id="ARBA00049117"/>
    </source>
</evidence>
<sequence>MIPVSVITGFLGAGKTTLLRQVLRDPRWADSAVIVNEYGEVPLDHDLIAASEDAFVSVSTGCLCCVVRSDLIETLLDLARRRAAGEVQPYARVLIETSGLADPAPILHALMTDERVAATHSLASVVTLADAVHGTSTLARHPEAQRQAMLADRILLTKSDLATDTAALQAALQALNPAAPQRAATHGAVEPEWLFTQGRLPDFLEASARHSAGVASIAITREAPIPALALTLWMQGLAEHAGARLLRLKGLVALAEAPEKPVVVHAIQHMVHPLEWLDGWPTADHRSRLVLIGEGIPRHLPARLLAAIEEEVLDSQPPDRG</sequence>
<dbReference type="SMART" id="SM00833">
    <property type="entry name" value="CobW_C"/>
    <property type="match status" value="1"/>
</dbReference>
<proteinExistence type="inferred from homology"/>
<dbReference type="EMBL" id="JACOMF010000027">
    <property type="protein sequence ID" value="MBC4017371.1"/>
    <property type="molecule type" value="Genomic_DNA"/>
</dbReference>
<feature type="domain" description="CobW C-terminal" evidence="7">
    <location>
        <begin position="214"/>
        <end position="309"/>
    </location>
</feature>
<keyword evidence="9" id="KW-1185">Reference proteome</keyword>
<comment type="similarity">
    <text evidence="4">Belongs to the SIMIBI class G3E GTPase family. ZNG1 subfamily.</text>
</comment>
<dbReference type="RefSeq" id="WP_186772132.1">
    <property type="nucleotide sequence ID" value="NZ_JACOMF010000027.1"/>
</dbReference>
<dbReference type="InterPro" id="IPR003495">
    <property type="entry name" value="CobW/HypB/UreG_nucleotide-bd"/>
</dbReference>
<gene>
    <name evidence="8" type="ORF">H7965_18850</name>
</gene>
<dbReference type="SUPFAM" id="SSF90002">
    <property type="entry name" value="Hypothetical protein YjiA, C-terminal domain"/>
    <property type="match status" value="1"/>
</dbReference>
<dbReference type="InterPro" id="IPR036627">
    <property type="entry name" value="CobW-likC_sf"/>
</dbReference>
<evidence type="ECO:0000259" key="7">
    <source>
        <dbReference type="SMART" id="SM00833"/>
    </source>
</evidence>
<evidence type="ECO:0000256" key="5">
    <source>
        <dbReference type="ARBA" id="ARBA00045658"/>
    </source>
</evidence>